<keyword evidence="6" id="KW-1185">Reference proteome</keyword>
<evidence type="ECO:0000256" key="1">
    <source>
        <dbReference type="ARBA" id="ARBA00023015"/>
    </source>
</evidence>
<evidence type="ECO:0000313" key="6">
    <source>
        <dbReference type="Proteomes" id="UP000255328"/>
    </source>
</evidence>
<dbReference type="PROSITE" id="PS50949">
    <property type="entry name" value="HTH_GNTR"/>
    <property type="match status" value="1"/>
</dbReference>
<dbReference type="SMART" id="SM00345">
    <property type="entry name" value="HTH_GNTR"/>
    <property type="match status" value="1"/>
</dbReference>
<evidence type="ECO:0000256" key="2">
    <source>
        <dbReference type="ARBA" id="ARBA00023125"/>
    </source>
</evidence>
<name>A0A377GWQ5_9FUSO</name>
<keyword evidence="1" id="KW-0805">Transcription regulation</keyword>
<dbReference type="GO" id="GO:0045892">
    <property type="term" value="P:negative regulation of DNA-templated transcription"/>
    <property type="evidence" value="ECO:0007669"/>
    <property type="project" value="TreeGrafter"/>
</dbReference>
<dbReference type="GO" id="GO:0003677">
    <property type="term" value="F:DNA binding"/>
    <property type="evidence" value="ECO:0007669"/>
    <property type="project" value="UniProtKB-KW"/>
</dbReference>
<dbReference type="Pfam" id="PF00392">
    <property type="entry name" value="GntR"/>
    <property type="match status" value="1"/>
</dbReference>
<dbReference type="InterPro" id="IPR036390">
    <property type="entry name" value="WH_DNA-bd_sf"/>
</dbReference>
<dbReference type="InterPro" id="IPR028978">
    <property type="entry name" value="Chorismate_lyase_/UTRA_dom_sf"/>
</dbReference>
<protein>
    <submittedName>
        <fullName evidence="5">Trehalose operon transcriptional repressor</fullName>
    </submittedName>
</protein>
<evidence type="ECO:0000256" key="3">
    <source>
        <dbReference type="ARBA" id="ARBA00023163"/>
    </source>
</evidence>
<accession>A0A377GWQ5</accession>
<sequence>MTIEEIREAIKGSKKLPKCVAVYDKLFKLIKDGEFEENGKLPTEPELAKMMEVSRMTLRQALALLQEDGIIKNIHGKGNFIIQSQNRYKKGLEILYHPIYTSLDIEIDEVELEFKIEPPSDYTIKVLGRKSPVVIFVDRWYKVKGKGIAYTLSLIPIETITEEKIDLDDKISLLKFLEESSYQKARHSTLNINYSIAGNFTSMKYPISKNDKSWLLEEILYVKSEYPIVHHKHYLPIENSHISIERKRANTF</sequence>
<keyword evidence="3" id="KW-0804">Transcription</keyword>
<dbReference type="InterPro" id="IPR000524">
    <property type="entry name" value="Tscrpt_reg_HTH_GntR"/>
</dbReference>
<gene>
    <name evidence="5" type="primary">treR_1</name>
    <name evidence="5" type="ORF">NCTC10723_00877</name>
</gene>
<dbReference type="EMBL" id="UGGU01000003">
    <property type="protein sequence ID" value="STO31427.1"/>
    <property type="molecule type" value="Genomic_DNA"/>
</dbReference>
<dbReference type="AlphaFoldDB" id="A0A377GWQ5"/>
<proteinExistence type="predicted"/>
<evidence type="ECO:0000313" key="5">
    <source>
        <dbReference type="EMBL" id="STO31427.1"/>
    </source>
</evidence>
<dbReference type="CDD" id="cd07377">
    <property type="entry name" value="WHTH_GntR"/>
    <property type="match status" value="1"/>
</dbReference>
<evidence type="ECO:0000259" key="4">
    <source>
        <dbReference type="PROSITE" id="PS50949"/>
    </source>
</evidence>
<dbReference type="SUPFAM" id="SSF64288">
    <property type="entry name" value="Chorismate lyase-like"/>
    <property type="match status" value="1"/>
</dbReference>
<dbReference type="RefSeq" id="WP_218564213.1">
    <property type="nucleotide sequence ID" value="NZ_UGGU01000003.1"/>
</dbReference>
<dbReference type="Gene3D" id="1.10.10.10">
    <property type="entry name" value="Winged helix-like DNA-binding domain superfamily/Winged helix DNA-binding domain"/>
    <property type="match status" value="1"/>
</dbReference>
<reference evidence="5 6" key="1">
    <citation type="submission" date="2018-06" db="EMBL/GenBank/DDBJ databases">
        <authorList>
            <consortium name="Pathogen Informatics"/>
            <person name="Doyle S."/>
        </authorList>
    </citation>
    <scope>NUCLEOTIDE SEQUENCE [LARGE SCALE GENOMIC DNA]</scope>
    <source>
        <strain evidence="5 6">NCTC10723</strain>
    </source>
</reference>
<dbReference type="SUPFAM" id="SSF46785">
    <property type="entry name" value="Winged helix' DNA-binding domain"/>
    <property type="match status" value="1"/>
</dbReference>
<feature type="domain" description="HTH gntR-type" evidence="4">
    <location>
        <begin position="16"/>
        <end position="84"/>
    </location>
</feature>
<dbReference type="InterPro" id="IPR036388">
    <property type="entry name" value="WH-like_DNA-bd_sf"/>
</dbReference>
<organism evidence="5 6">
    <name type="scientific">Fusobacterium necrogenes</name>
    <dbReference type="NCBI Taxonomy" id="858"/>
    <lineage>
        <taxon>Bacteria</taxon>
        <taxon>Fusobacteriati</taxon>
        <taxon>Fusobacteriota</taxon>
        <taxon>Fusobacteriia</taxon>
        <taxon>Fusobacteriales</taxon>
        <taxon>Fusobacteriaceae</taxon>
        <taxon>Fusobacterium</taxon>
    </lineage>
</organism>
<keyword evidence="2" id="KW-0238">DNA-binding</keyword>
<dbReference type="PANTHER" id="PTHR44846">
    <property type="entry name" value="MANNOSYL-D-GLYCERATE TRANSPORT/METABOLISM SYSTEM REPRESSOR MNGR-RELATED"/>
    <property type="match status" value="1"/>
</dbReference>
<dbReference type="PRINTS" id="PR00035">
    <property type="entry name" value="HTHGNTR"/>
</dbReference>
<dbReference type="InterPro" id="IPR050679">
    <property type="entry name" value="Bact_HTH_transcr_reg"/>
</dbReference>
<dbReference type="Proteomes" id="UP000255328">
    <property type="component" value="Unassembled WGS sequence"/>
</dbReference>
<dbReference type="GO" id="GO:0003700">
    <property type="term" value="F:DNA-binding transcription factor activity"/>
    <property type="evidence" value="ECO:0007669"/>
    <property type="project" value="InterPro"/>
</dbReference>
<dbReference type="PANTHER" id="PTHR44846:SF1">
    <property type="entry name" value="MANNOSYL-D-GLYCERATE TRANSPORT_METABOLISM SYSTEM REPRESSOR MNGR-RELATED"/>
    <property type="match status" value="1"/>
</dbReference>